<comment type="caution">
    <text evidence="2">The sequence shown here is derived from an EMBL/GenBank/DDBJ whole genome shotgun (WGS) entry which is preliminary data.</text>
</comment>
<accession>A0ABR7SMC5</accession>
<dbReference type="RefSeq" id="WP_187817029.1">
    <property type="nucleotide sequence ID" value="NZ_JACTVJ010000014.1"/>
</dbReference>
<name>A0ABR7SMC5_9ACTN</name>
<keyword evidence="3" id="KW-1185">Reference proteome</keyword>
<proteinExistence type="predicted"/>
<feature type="signal peptide" evidence="1">
    <location>
        <begin position="1"/>
        <end position="34"/>
    </location>
</feature>
<evidence type="ECO:0000313" key="3">
    <source>
        <dbReference type="Proteomes" id="UP000642284"/>
    </source>
</evidence>
<gene>
    <name evidence="2" type="ORF">H9Y04_29125</name>
</gene>
<reference evidence="2 3" key="1">
    <citation type="submission" date="2020-08" db="EMBL/GenBank/DDBJ databases">
        <title>Genemic of Streptomyces polyaspartic.</title>
        <authorList>
            <person name="Liu W."/>
        </authorList>
    </citation>
    <scope>NUCLEOTIDE SEQUENCE [LARGE SCALE GENOMIC DNA]</scope>
    <source>
        <strain evidence="2 3">TRM66268-LWL</strain>
    </source>
</reference>
<sequence length="191" mass="20726">MGLAGTPRRGIVTVAALAAATLASLGLGTSPASASASDGWVRGYDRVSGDWGDEGTLGSLPQYHPRSNATCLWQKILWAEGGKWHSADGYVPFKSSMIDGTWDTNVHYATQDLQRRWSLSADGLVGGGTFGRADNHLVYSSGSQDRGERLELTYVGKLHSFDVIRNTEGKYVFKDRQGDWRQAGYDYLSCG</sequence>
<dbReference type="PROSITE" id="PS51318">
    <property type="entry name" value="TAT"/>
    <property type="match status" value="1"/>
</dbReference>
<dbReference type="InterPro" id="IPR006311">
    <property type="entry name" value="TAT_signal"/>
</dbReference>
<protein>
    <submittedName>
        <fullName evidence="2">Tat pathway signal protein</fullName>
    </submittedName>
</protein>
<evidence type="ECO:0000256" key="1">
    <source>
        <dbReference type="SAM" id="SignalP"/>
    </source>
</evidence>
<dbReference type="EMBL" id="JACTVJ010000014">
    <property type="protein sequence ID" value="MBC9716602.1"/>
    <property type="molecule type" value="Genomic_DNA"/>
</dbReference>
<evidence type="ECO:0000313" key="2">
    <source>
        <dbReference type="EMBL" id="MBC9716602.1"/>
    </source>
</evidence>
<dbReference type="Proteomes" id="UP000642284">
    <property type="component" value="Unassembled WGS sequence"/>
</dbReference>
<keyword evidence="1" id="KW-0732">Signal</keyword>
<feature type="chain" id="PRO_5046657489" evidence="1">
    <location>
        <begin position="35"/>
        <end position="191"/>
    </location>
</feature>
<organism evidence="2 3">
    <name type="scientific">Streptomyces polyasparticus</name>
    <dbReference type="NCBI Taxonomy" id="2767826"/>
    <lineage>
        <taxon>Bacteria</taxon>
        <taxon>Bacillati</taxon>
        <taxon>Actinomycetota</taxon>
        <taxon>Actinomycetes</taxon>
        <taxon>Kitasatosporales</taxon>
        <taxon>Streptomycetaceae</taxon>
        <taxon>Streptomyces</taxon>
    </lineage>
</organism>